<feature type="domain" description="Cathepsin propeptide inhibitor" evidence="9">
    <location>
        <begin position="29"/>
        <end position="88"/>
    </location>
</feature>
<comment type="similarity">
    <text evidence="1">Belongs to the peptidase C1 family.</text>
</comment>
<dbReference type="PROSITE" id="PS00639">
    <property type="entry name" value="THIOL_PROTEASE_HIS"/>
    <property type="match status" value="1"/>
</dbReference>
<evidence type="ECO:0008006" key="12">
    <source>
        <dbReference type="Google" id="ProtNLM"/>
    </source>
</evidence>
<dbReference type="FunFam" id="3.90.70.10:FF:000006">
    <property type="entry name" value="Cathepsin S"/>
    <property type="match status" value="1"/>
</dbReference>
<dbReference type="SUPFAM" id="SSF54001">
    <property type="entry name" value="Cysteine proteinases"/>
    <property type="match status" value="1"/>
</dbReference>
<evidence type="ECO:0000313" key="10">
    <source>
        <dbReference type="Ensembl" id="ENSSPUP00000013441.1"/>
    </source>
</evidence>
<keyword evidence="2" id="KW-0645">Protease</keyword>
<dbReference type="AlphaFoldDB" id="A0A8D0GT18"/>
<keyword evidence="11" id="KW-1185">Reference proteome</keyword>
<dbReference type="GO" id="GO:0008234">
    <property type="term" value="F:cysteine-type peptidase activity"/>
    <property type="evidence" value="ECO:0007669"/>
    <property type="project" value="UniProtKB-KW"/>
</dbReference>
<keyword evidence="5" id="KW-0865">Zymogen</keyword>
<dbReference type="InterPro" id="IPR025660">
    <property type="entry name" value="Pept_his_AS"/>
</dbReference>
<evidence type="ECO:0000256" key="3">
    <source>
        <dbReference type="ARBA" id="ARBA00022801"/>
    </source>
</evidence>
<dbReference type="SMART" id="SM00848">
    <property type="entry name" value="Inhibitor_I29"/>
    <property type="match status" value="1"/>
</dbReference>
<dbReference type="InterPro" id="IPR000668">
    <property type="entry name" value="Peptidase_C1A_C"/>
</dbReference>
<feature type="domain" description="Peptidase C1A papain C-terminal" evidence="8">
    <location>
        <begin position="119"/>
        <end position="338"/>
    </location>
</feature>
<feature type="signal peptide" evidence="7">
    <location>
        <begin position="1"/>
        <end position="20"/>
    </location>
</feature>
<evidence type="ECO:0000256" key="1">
    <source>
        <dbReference type="ARBA" id="ARBA00008455"/>
    </source>
</evidence>
<dbReference type="InterPro" id="IPR025661">
    <property type="entry name" value="Pept_asp_AS"/>
</dbReference>
<dbReference type="PRINTS" id="PR00705">
    <property type="entry name" value="PAPAIN"/>
</dbReference>
<dbReference type="InterPro" id="IPR038765">
    <property type="entry name" value="Papain-like_cys_pep_sf"/>
</dbReference>
<dbReference type="CDD" id="cd02248">
    <property type="entry name" value="Peptidase_C1A"/>
    <property type="match status" value="1"/>
</dbReference>
<sequence>MQLPVWGAVAFLVLIAASAALNPALEAAWHGWKRFHAKEYPEEAEAFRRLVWEKNLRKIQHHNLEASRGKHSYRLDMNHLGDMTDEEYNRLANGFRPDAAAKLRGGDAAVFWGSPSMDTPKAVDWRQKGYVTPVKNQGRCGSCWAFSATGALEGLVFNKTGKLVALSEQNLMDCSRKLGNDGCHGGYITKSFEYVRDNKGLNSELRYPYLEKDESTCYFNPQDRAANCTALQKVQWGNETVLEQAVATVGPISVAVDAQSFQFRFYKSGVFADSNCGHMVNHAMLAVGYGTAQENGKSVNYWIIKNSWSESWGEQGYFRLLKGVDNHCGIANQASFPTL</sequence>
<dbReference type="PANTHER" id="PTHR12411">
    <property type="entry name" value="CYSTEINE PROTEASE FAMILY C1-RELATED"/>
    <property type="match status" value="1"/>
</dbReference>
<dbReference type="Pfam" id="PF00112">
    <property type="entry name" value="Peptidase_C1"/>
    <property type="match status" value="1"/>
</dbReference>
<dbReference type="PROSITE" id="PS00640">
    <property type="entry name" value="THIOL_PROTEASE_ASN"/>
    <property type="match status" value="1"/>
</dbReference>
<dbReference type="Proteomes" id="UP000694392">
    <property type="component" value="Unplaced"/>
</dbReference>
<keyword evidence="7" id="KW-0732">Signal</keyword>
<evidence type="ECO:0000256" key="4">
    <source>
        <dbReference type="ARBA" id="ARBA00022807"/>
    </source>
</evidence>
<dbReference type="OMA" id="GKCDASK"/>
<evidence type="ECO:0000259" key="9">
    <source>
        <dbReference type="SMART" id="SM00848"/>
    </source>
</evidence>
<reference evidence="10" key="1">
    <citation type="submission" date="2025-08" db="UniProtKB">
        <authorList>
            <consortium name="Ensembl"/>
        </authorList>
    </citation>
    <scope>IDENTIFICATION</scope>
</reference>
<evidence type="ECO:0000259" key="8">
    <source>
        <dbReference type="SMART" id="SM00645"/>
    </source>
</evidence>
<proteinExistence type="inferred from homology"/>
<dbReference type="PROSITE" id="PS00139">
    <property type="entry name" value="THIOL_PROTEASE_CYS"/>
    <property type="match status" value="1"/>
</dbReference>
<keyword evidence="3" id="KW-0378">Hydrolase</keyword>
<organism evidence="10 11">
    <name type="scientific">Sphenodon punctatus</name>
    <name type="common">Tuatara</name>
    <name type="synonym">Hatteria punctata</name>
    <dbReference type="NCBI Taxonomy" id="8508"/>
    <lineage>
        <taxon>Eukaryota</taxon>
        <taxon>Metazoa</taxon>
        <taxon>Chordata</taxon>
        <taxon>Craniata</taxon>
        <taxon>Vertebrata</taxon>
        <taxon>Euteleostomi</taxon>
        <taxon>Lepidosauria</taxon>
        <taxon>Sphenodontia</taxon>
        <taxon>Sphenodontidae</taxon>
        <taxon>Sphenodon</taxon>
    </lineage>
</organism>
<evidence type="ECO:0000256" key="2">
    <source>
        <dbReference type="ARBA" id="ARBA00022670"/>
    </source>
</evidence>
<dbReference type="InterPro" id="IPR013128">
    <property type="entry name" value="Peptidase_C1A"/>
</dbReference>
<reference evidence="10" key="2">
    <citation type="submission" date="2025-09" db="UniProtKB">
        <authorList>
            <consortium name="Ensembl"/>
        </authorList>
    </citation>
    <scope>IDENTIFICATION</scope>
</reference>
<evidence type="ECO:0000313" key="11">
    <source>
        <dbReference type="Proteomes" id="UP000694392"/>
    </source>
</evidence>
<dbReference type="InterPro" id="IPR039417">
    <property type="entry name" value="Peptidase_C1A_papain-like"/>
</dbReference>
<dbReference type="Pfam" id="PF08246">
    <property type="entry name" value="Inhibitor_I29"/>
    <property type="match status" value="1"/>
</dbReference>
<evidence type="ECO:0000256" key="5">
    <source>
        <dbReference type="ARBA" id="ARBA00023145"/>
    </source>
</evidence>
<dbReference type="InterPro" id="IPR000169">
    <property type="entry name" value="Pept_cys_AS"/>
</dbReference>
<evidence type="ECO:0000256" key="7">
    <source>
        <dbReference type="SAM" id="SignalP"/>
    </source>
</evidence>
<dbReference type="Ensembl" id="ENSSPUT00000014331.1">
    <property type="protein sequence ID" value="ENSSPUP00000013441.1"/>
    <property type="gene ID" value="ENSSPUG00000010333.1"/>
</dbReference>
<feature type="chain" id="PRO_5034861940" description="Cathepsin L1-like" evidence="7">
    <location>
        <begin position="21"/>
        <end position="339"/>
    </location>
</feature>
<dbReference type="InterPro" id="IPR013201">
    <property type="entry name" value="Prot_inhib_I29"/>
</dbReference>
<dbReference type="GeneTree" id="ENSGT00940000167025"/>
<keyword evidence="6" id="KW-1015">Disulfide bond</keyword>
<protein>
    <recommendedName>
        <fullName evidence="12">Cathepsin L1-like</fullName>
    </recommendedName>
</protein>
<dbReference type="GO" id="GO:0006508">
    <property type="term" value="P:proteolysis"/>
    <property type="evidence" value="ECO:0007669"/>
    <property type="project" value="UniProtKB-KW"/>
</dbReference>
<name>A0A8D0GT18_SPHPU</name>
<accession>A0A8D0GT18</accession>
<evidence type="ECO:0000256" key="6">
    <source>
        <dbReference type="ARBA" id="ARBA00023157"/>
    </source>
</evidence>
<dbReference type="SMART" id="SM00645">
    <property type="entry name" value="Pept_C1"/>
    <property type="match status" value="1"/>
</dbReference>
<keyword evidence="4" id="KW-0788">Thiol protease</keyword>
<dbReference type="Gene3D" id="3.90.70.10">
    <property type="entry name" value="Cysteine proteinases"/>
    <property type="match status" value="1"/>
</dbReference>